<evidence type="ECO:0000259" key="4">
    <source>
        <dbReference type="Pfam" id="PF04967"/>
    </source>
</evidence>
<feature type="region of interest" description="Disordered" evidence="3">
    <location>
        <begin position="232"/>
        <end position="261"/>
    </location>
</feature>
<dbReference type="InterPro" id="IPR056486">
    <property type="entry name" value="HVO_2525_N"/>
</dbReference>
<organism evidence="6 7">
    <name type="scientific">Haloferax marisrubri</name>
    <dbReference type="NCBI Taxonomy" id="1544719"/>
    <lineage>
        <taxon>Archaea</taxon>
        <taxon>Methanobacteriati</taxon>
        <taxon>Methanobacteriota</taxon>
        <taxon>Stenosarchaea group</taxon>
        <taxon>Halobacteria</taxon>
        <taxon>Halobacteriales</taxon>
        <taxon>Haloferacaceae</taxon>
        <taxon>Haloferax</taxon>
    </lineage>
</organism>
<dbReference type="EMBL" id="LOPW02000010">
    <property type="protein sequence ID" value="POG55907.1"/>
    <property type="molecule type" value="Genomic_DNA"/>
</dbReference>
<dbReference type="PANTHER" id="PTHR34236">
    <property type="entry name" value="DIMETHYL SULFOXIDE REDUCTASE TRANSCRIPTIONAL ACTIVATOR"/>
    <property type="match status" value="1"/>
</dbReference>
<protein>
    <submittedName>
        <fullName evidence="6">Uncharacterized protein</fullName>
    </submittedName>
</protein>
<dbReference type="PANTHER" id="PTHR34236:SF1">
    <property type="entry name" value="DIMETHYL SULFOXIDE REDUCTASE TRANSCRIPTIONAL ACTIVATOR"/>
    <property type="match status" value="1"/>
</dbReference>
<keyword evidence="7" id="KW-1185">Reference proteome</keyword>
<dbReference type="OrthoDB" id="27447at2157"/>
<gene>
    <name evidence="6" type="ORF">AUR65_011030</name>
</gene>
<accession>A0A2P4NRX9</accession>
<dbReference type="Pfam" id="PF24279">
    <property type="entry name" value="HVO_2525_N"/>
    <property type="match status" value="1"/>
</dbReference>
<evidence type="ECO:0000256" key="2">
    <source>
        <dbReference type="ARBA" id="ARBA00023163"/>
    </source>
</evidence>
<feature type="domain" description="HTH bat-type" evidence="4">
    <location>
        <begin position="170"/>
        <end position="221"/>
    </location>
</feature>
<evidence type="ECO:0000313" key="6">
    <source>
        <dbReference type="EMBL" id="POG55907.1"/>
    </source>
</evidence>
<proteinExistence type="predicted"/>
<evidence type="ECO:0000256" key="3">
    <source>
        <dbReference type="SAM" id="MobiDB-lite"/>
    </source>
</evidence>
<dbReference type="RefSeq" id="WP_058566935.1">
    <property type="nucleotide sequence ID" value="NZ_LOPW02000010.1"/>
</dbReference>
<comment type="caution">
    <text evidence="6">The sequence shown here is derived from an EMBL/GenBank/DDBJ whole genome shotgun (WGS) entry which is preliminary data.</text>
</comment>
<dbReference type="Pfam" id="PF04967">
    <property type="entry name" value="HTH_10"/>
    <property type="match status" value="1"/>
</dbReference>
<feature type="domain" description="HVO-2525 N-terminal" evidence="5">
    <location>
        <begin position="4"/>
        <end position="136"/>
    </location>
</feature>
<name>A0A2P4NRX9_9EURY</name>
<evidence type="ECO:0000259" key="5">
    <source>
        <dbReference type="Pfam" id="PF24279"/>
    </source>
</evidence>
<sequence>MYRVTLDTRLDCPLGRVTAAHDVTLTTPYWNLSPETGRCDLWVEASSPGRSQLESGIRALRDADGVSYFELKRKRGSHATAHVVLEETVAIETVLANGGAVIAPLRDRDGWERWHLGFADADAAAATLDSLDRRYELAVVEQTPLDDSIPTDVFRHFHEAATLLDGCERLTDTEAQVLRTAVEHGYYETPRSESLASLGDRCGVSDVAISKTLRRAERKLLGAAVSALAGLDGFDTAPGPGSDSTPHTDSNSANARPDGGG</sequence>
<evidence type="ECO:0000256" key="1">
    <source>
        <dbReference type="ARBA" id="ARBA00023015"/>
    </source>
</evidence>
<dbReference type="AlphaFoldDB" id="A0A2P4NRX9"/>
<dbReference type="InterPro" id="IPR007050">
    <property type="entry name" value="HTH_bacterioopsin"/>
</dbReference>
<feature type="compositionally biased region" description="Polar residues" evidence="3">
    <location>
        <begin position="242"/>
        <end position="254"/>
    </location>
</feature>
<keyword evidence="2" id="KW-0804">Transcription</keyword>
<reference evidence="6" key="1">
    <citation type="submission" date="2017-08" db="EMBL/GenBank/DDBJ databases">
        <title>Haloferax marisrubri sp. nov., isolated from the Discovery deep brine-seawater interface in the Red Sea.</title>
        <authorList>
            <person name="Zhang G."/>
            <person name="Stingl U."/>
        </authorList>
    </citation>
    <scope>NUCLEOTIDE SEQUENCE [LARGE SCALE GENOMIC DNA]</scope>
    <source>
        <strain evidence="6">SB3</strain>
    </source>
</reference>
<keyword evidence="1" id="KW-0805">Transcription regulation</keyword>
<evidence type="ECO:0000313" key="7">
    <source>
        <dbReference type="Proteomes" id="UP000053621"/>
    </source>
</evidence>
<dbReference type="Proteomes" id="UP000053621">
    <property type="component" value="Unassembled WGS sequence"/>
</dbReference>